<dbReference type="InterPro" id="IPR036249">
    <property type="entry name" value="Thioredoxin-like_sf"/>
</dbReference>
<feature type="signal peptide" evidence="6">
    <location>
        <begin position="1"/>
        <end position="22"/>
    </location>
</feature>
<evidence type="ECO:0000256" key="3">
    <source>
        <dbReference type="PIRSR" id="PIRSR603782-1"/>
    </source>
</evidence>
<dbReference type="AlphaFoldDB" id="A0A4V6MEE9"/>
<dbReference type="OrthoDB" id="9811998at2"/>
<feature type="domain" description="Thioredoxin" evidence="7">
    <location>
        <begin position="36"/>
        <end position="203"/>
    </location>
</feature>
<dbReference type="CDD" id="cd02968">
    <property type="entry name" value="SCO"/>
    <property type="match status" value="1"/>
</dbReference>
<dbReference type="InterPro" id="IPR003782">
    <property type="entry name" value="SCO1/SenC"/>
</dbReference>
<evidence type="ECO:0000313" key="8">
    <source>
        <dbReference type="EMBL" id="RZT91349.1"/>
    </source>
</evidence>
<evidence type="ECO:0000256" key="2">
    <source>
        <dbReference type="ARBA" id="ARBA00023008"/>
    </source>
</evidence>
<keyword evidence="2 3" id="KW-0186">Copper</keyword>
<proteinExistence type="inferred from homology"/>
<dbReference type="PANTHER" id="PTHR12151">
    <property type="entry name" value="ELECTRON TRANSPORT PROTIN SCO1/SENC FAMILY MEMBER"/>
    <property type="match status" value="1"/>
</dbReference>
<reference evidence="8 9" key="1">
    <citation type="submission" date="2019-02" db="EMBL/GenBank/DDBJ databases">
        <title>Genomic Encyclopedia of Type Strains, Phase IV (KMG-IV): sequencing the most valuable type-strain genomes for metagenomic binning, comparative biology and taxonomic classification.</title>
        <authorList>
            <person name="Goeker M."/>
        </authorList>
    </citation>
    <scope>NUCLEOTIDE SEQUENCE [LARGE SCALE GENOMIC DNA]</scope>
    <source>
        <strain evidence="8 9">DSM 28825</strain>
    </source>
</reference>
<protein>
    <submittedName>
        <fullName evidence="8">Protein SCO1/2</fullName>
    </submittedName>
</protein>
<keyword evidence="6" id="KW-0732">Signal</keyword>
<keyword evidence="4" id="KW-1015">Disulfide bond</keyword>
<dbReference type="InterPro" id="IPR013766">
    <property type="entry name" value="Thioredoxin_domain"/>
</dbReference>
<feature type="disulfide bond" description="Redox-active" evidence="4">
    <location>
        <begin position="75"/>
        <end position="79"/>
    </location>
</feature>
<dbReference type="Gene3D" id="3.40.30.10">
    <property type="entry name" value="Glutaredoxin"/>
    <property type="match status" value="1"/>
</dbReference>
<evidence type="ECO:0000256" key="1">
    <source>
        <dbReference type="ARBA" id="ARBA00010996"/>
    </source>
</evidence>
<evidence type="ECO:0000256" key="4">
    <source>
        <dbReference type="PIRSR" id="PIRSR603782-2"/>
    </source>
</evidence>
<feature type="binding site" evidence="3">
    <location>
        <position position="79"/>
    </location>
    <ligand>
        <name>Cu cation</name>
        <dbReference type="ChEBI" id="CHEBI:23378"/>
    </ligand>
</feature>
<keyword evidence="5" id="KW-1133">Transmembrane helix</keyword>
<evidence type="ECO:0000313" key="9">
    <source>
        <dbReference type="Proteomes" id="UP000293562"/>
    </source>
</evidence>
<feature type="binding site" evidence="3">
    <location>
        <position position="167"/>
    </location>
    <ligand>
        <name>Cu cation</name>
        <dbReference type="ChEBI" id="CHEBI:23378"/>
    </ligand>
</feature>
<comment type="similarity">
    <text evidence="1">Belongs to the SCO1/2 family.</text>
</comment>
<accession>A0A4V6MEE9</accession>
<name>A0A4V6MEE9_9BACT</name>
<dbReference type="RefSeq" id="WP_130308515.1">
    <property type="nucleotide sequence ID" value="NZ_SHKN01000005.1"/>
</dbReference>
<dbReference type="Proteomes" id="UP000293562">
    <property type="component" value="Unassembled WGS sequence"/>
</dbReference>
<dbReference type="EMBL" id="SHKN01000005">
    <property type="protein sequence ID" value="RZT91349.1"/>
    <property type="molecule type" value="Genomic_DNA"/>
</dbReference>
<sequence>MKLKLCLCFLINLLAISLFSQSDTKYDSDFEVGIVEQLGEKISDDIYLIDEDGKSVNLFDQIDKPTAIVFVYFKCPGICSPLLDGLAGLIDASDLDISEDYQVLTISFDPQETTILANQKKKNYQALIHDKNTEEGWRFFTADSSNIAKATKNVGFLYNKAGNEFTHAATVVIVSPNGTITRYLNGTYFLPYEFELAINESIKGQTGPTIKKALEYCYSYDPVGRTYVFNITAVTASVTIFMALIIFLLLIFFKPRRKQYKRVENLNSKH</sequence>
<feature type="binding site" evidence="3">
    <location>
        <position position="75"/>
    </location>
    <ligand>
        <name>Cu cation</name>
        <dbReference type="ChEBI" id="CHEBI:23378"/>
    </ligand>
</feature>
<dbReference type="PANTHER" id="PTHR12151:SF8">
    <property type="entry name" value="THIOREDOXIN DOMAIN-CONTAINING PROTEIN"/>
    <property type="match status" value="1"/>
</dbReference>
<dbReference type="PROSITE" id="PS51352">
    <property type="entry name" value="THIOREDOXIN_2"/>
    <property type="match status" value="1"/>
</dbReference>
<keyword evidence="9" id="KW-1185">Reference proteome</keyword>
<dbReference type="Pfam" id="PF02630">
    <property type="entry name" value="SCO1-SenC"/>
    <property type="match status" value="1"/>
</dbReference>
<organism evidence="8 9">
    <name type="scientific">Ancylomarina subtilis</name>
    <dbReference type="NCBI Taxonomy" id="1639035"/>
    <lineage>
        <taxon>Bacteria</taxon>
        <taxon>Pseudomonadati</taxon>
        <taxon>Bacteroidota</taxon>
        <taxon>Bacteroidia</taxon>
        <taxon>Marinilabiliales</taxon>
        <taxon>Marinifilaceae</taxon>
        <taxon>Ancylomarina</taxon>
    </lineage>
</organism>
<gene>
    <name evidence="8" type="ORF">EV201_3164</name>
</gene>
<dbReference type="SUPFAM" id="SSF52833">
    <property type="entry name" value="Thioredoxin-like"/>
    <property type="match status" value="1"/>
</dbReference>
<evidence type="ECO:0000256" key="5">
    <source>
        <dbReference type="SAM" id="Phobius"/>
    </source>
</evidence>
<feature type="transmembrane region" description="Helical" evidence="5">
    <location>
        <begin position="227"/>
        <end position="253"/>
    </location>
</feature>
<evidence type="ECO:0000259" key="7">
    <source>
        <dbReference type="PROSITE" id="PS51352"/>
    </source>
</evidence>
<evidence type="ECO:0000256" key="6">
    <source>
        <dbReference type="SAM" id="SignalP"/>
    </source>
</evidence>
<feature type="chain" id="PRO_5020428719" evidence="6">
    <location>
        <begin position="23"/>
        <end position="270"/>
    </location>
</feature>
<keyword evidence="5" id="KW-0812">Transmembrane</keyword>
<dbReference type="GO" id="GO:0046872">
    <property type="term" value="F:metal ion binding"/>
    <property type="evidence" value="ECO:0007669"/>
    <property type="project" value="UniProtKB-KW"/>
</dbReference>
<keyword evidence="3" id="KW-0479">Metal-binding</keyword>
<keyword evidence="5" id="KW-0472">Membrane</keyword>
<comment type="caution">
    <text evidence="8">The sequence shown here is derived from an EMBL/GenBank/DDBJ whole genome shotgun (WGS) entry which is preliminary data.</text>
</comment>